<dbReference type="PANTHER" id="PTHR38926:SF72">
    <property type="entry name" value="IM:7136021-RELATED"/>
    <property type="match status" value="1"/>
</dbReference>
<sequence length="541" mass="62265">MSLQSTPQHSPISLLEIFPVEVLSIIFSKLQTKERIACTDVCPQWRAFLLNWPDMWRDISTEGHFNIGLSLLPFRTYIRGETVRQVHFDCGEISSWYKPGEPDTTRVIDFLLAQECFHLQKVFMRAAFESESTFSKFVFLTGRDTITELEIDCKDREIAAMRVLDAVLRYYPNLQRCACKTHRDWPVDRAGLFENVKPHQHLQELVIHLSGYRPLPIDRIVQYMPKLRRITSTSLICEDVDPILQHIMASCPDIEHINLGGTLEQNPSRMIKSSISSQKGLKSLYICHRRRWRGIGLIHVMDRYHHTLESLSIFGDLGLHPLVMARLATLSFPRLDTLILAMTDGGSEAVDYNINMAAFLRQSTRLRHLHLAKSSANNIVFLNGLQQLSSLRQLIIDDCTFLTDTALMQLLSHQPHLTDLILKHTGAVTDDVFESIATNCTALRILHVHSPVSTIHGLKRWMDTRAIGSCKQLESLEVYCSAKDHEEMLESVLDRMGDYAKQWQFGTLPQQDRQCYQIVFTHHTWLAKRLQLFQSLYKEVN</sequence>
<dbReference type="SUPFAM" id="SSF52047">
    <property type="entry name" value="RNI-like"/>
    <property type="match status" value="1"/>
</dbReference>
<evidence type="ECO:0000313" key="2">
    <source>
        <dbReference type="EMBL" id="CDH52232.1"/>
    </source>
</evidence>
<dbReference type="InterPro" id="IPR036047">
    <property type="entry name" value="F-box-like_dom_sf"/>
</dbReference>
<feature type="domain" description="F-box" evidence="1">
    <location>
        <begin position="12"/>
        <end position="59"/>
    </location>
</feature>
<dbReference type="SUPFAM" id="SSF81383">
    <property type="entry name" value="F-box domain"/>
    <property type="match status" value="1"/>
</dbReference>
<dbReference type="Gene3D" id="1.20.1280.50">
    <property type="match status" value="1"/>
</dbReference>
<evidence type="ECO:0000313" key="3">
    <source>
        <dbReference type="Proteomes" id="UP000027586"/>
    </source>
</evidence>
<evidence type="ECO:0000259" key="1">
    <source>
        <dbReference type="PROSITE" id="PS50181"/>
    </source>
</evidence>
<dbReference type="EMBL" id="CBTN010000012">
    <property type="protein sequence ID" value="CDH52232.1"/>
    <property type="molecule type" value="Genomic_DNA"/>
</dbReference>
<dbReference type="STRING" id="1263082.A0A068RRF6"/>
<dbReference type="PANTHER" id="PTHR38926">
    <property type="entry name" value="F-BOX DOMAIN CONTAINING PROTEIN, EXPRESSED"/>
    <property type="match status" value="1"/>
</dbReference>
<protein>
    <recommendedName>
        <fullName evidence="1">F-box domain-containing protein</fullName>
    </recommendedName>
</protein>
<dbReference type="InterPro" id="IPR032675">
    <property type="entry name" value="LRR_dom_sf"/>
</dbReference>
<dbReference type="Pfam" id="PF12937">
    <property type="entry name" value="F-box-like"/>
    <property type="match status" value="1"/>
</dbReference>
<accession>A0A068RRF6</accession>
<comment type="caution">
    <text evidence="2">The sequence shown here is derived from an EMBL/GenBank/DDBJ whole genome shotgun (WGS) entry which is preliminary data.</text>
</comment>
<dbReference type="OrthoDB" id="550575at2759"/>
<dbReference type="VEuPathDB" id="FungiDB:LCOR_03735.1"/>
<name>A0A068RRF6_9FUNG</name>
<dbReference type="PROSITE" id="PS50181">
    <property type="entry name" value="FBOX"/>
    <property type="match status" value="1"/>
</dbReference>
<proteinExistence type="predicted"/>
<dbReference type="InterPro" id="IPR001810">
    <property type="entry name" value="F-box_dom"/>
</dbReference>
<organism evidence="2 3">
    <name type="scientific">Lichtheimia corymbifera JMRC:FSU:9682</name>
    <dbReference type="NCBI Taxonomy" id="1263082"/>
    <lineage>
        <taxon>Eukaryota</taxon>
        <taxon>Fungi</taxon>
        <taxon>Fungi incertae sedis</taxon>
        <taxon>Mucoromycota</taxon>
        <taxon>Mucoromycotina</taxon>
        <taxon>Mucoromycetes</taxon>
        <taxon>Mucorales</taxon>
        <taxon>Lichtheimiaceae</taxon>
        <taxon>Lichtheimia</taxon>
    </lineage>
</organism>
<dbReference type="AlphaFoldDB" id="A0A068RRF6"/>
<dbReference type="Gene3D" id="3.80.10.10">
    <property type="entry name" value="Ribonuclease Inhibitor"/>
    <property type="match status" value="1"/>
</dbReference>
<dbReference type="SMART" id="SM00256">
    <property type="entry name" value="FBOX"/>
    <property type="match status" value="1"/>
</dbReference>
<reference evidence="2" key="1">
    <citation type="submission" date="2013-08" db="EMBL/GenBank/DDBJ databases">
        <title>Gene expansion shapes genome architecture in the human pathogen Lichtheimia corymbifera: an evolutionary genomics analysis in the ancient terrestrial Mucorales (Mucoromycotina).</title>
        <authorList>
            <person name="Schwartze V.U."/>
            <person name="Winter S."/>
            <person name="Shelest E."/>
            <person name="Marcet-Houben M."/>
            <person name="Horn F."/>
            <person name="Wehner S."/>
            <person name="Hoffmann K."/>
            <person name="Riege K."/>
            <person name="Sammeth M."/>
            <person name="Nowrousian M."/>
            <person name="Valiante V."/>
            <person name="Linde J."/>
            <person name="Jacobsen I.D."/>
            <person name="Marz M."/>
            <person name="Brakhage A.A."/>
            <person name="Gabaldon T."/>
            <person name="Bocker S."/>
            <person name="Voigt K."/>
        </authorList>
    </citation>
    <scope>NUCLEOTIDE SEQUENCE [LARGE SCALE GENOMIC DNA]</scope>
    <source>
        <strain evidence="2">FSU 9682</strain>
    </source>
</reference>
<dbReference type="Proteomes" id="UP000027586">
    <property type="component" value="Unassembled WGS sequence"/>
</dbReference>
<gene>
    <name evidence="2" type="ORF">LCOR_03735.1</name>
</gene>
<keyword evidence="3" id="KW-1185">Reference proteome</keyword>